<feature type="region of interest" description="Disordered" evidence="1">
    <location>
        <begin position="1"/>
        <end position="50"/>
    </location>
</feature>
<sequence length="402" mass="40817">MNTHGSDASGTDTTGTDGGPMHTGTSDTGTPGTGTPGTGTPDVTATAAGGRGGVTETAAVADIFGIRSPAVRVAMGFFGVVALAVTIHSTSDDSPVWGWVLLAVAALLLGAACHGVIAVRADPMPVGPAALIAAATLLGVGAGLARITDAGADVMQSGPPIGASVIVLAYLAVRGRVVAAWAVSAAITVVAGVWAAMVGMGAVYGVLLTVPGYAIMIMGSLFALMLRPMAANIIALRASGSRQIATEAAVRAAEDVRRQQISGFSRQARPLLEAVAARHEFTAEDVVRARLVEASLRDGIRARGLDRAEVRDAVWAARAAGVTVTLLDDGGVDALDATDREIVRDRLVAALVAELDGRTDGRVVARILPPGRRTVAVISVSGEGRREFDAHGRDVGSVSFPN</sequence>
<feature type="transmembrane region" description="Helical" evidence="2">
    <location>
        <begin position="96"/>
        <end position="117"/>
    </location>
</feature>
<accession>A0A7K3LR76</accession>
<keyword evidence="4" id="KW-1185">Reference proteome</keyword>
<feature type="transmembrane region" description="Helical" evidence="2">
    <location>
        <begin position="70"/>
        <end position="90"/>
    </location>
</feature>
<dbReference type="AlphaFoldDB" id="A0A7K3LR76"/>
<evidence type="ECO:0000313" key="3">
    <source>
        <dbReference type="EMBL" id="NDK90708.1"/>
    </source>
</evidence>
<feature type="transmembrane region" description="Helical" evidence="2">
    <location>
        <begin position="203"/>
        <end position="226"/>
    </location>
</feature>
<name>A0A7K3LR76_9ACTN</name>
<proteinExistence type="predicted"/>
<evidence type="ECO:0000256" key="1">
    <source>
        <dbReference type="SAM" id="MobiDB-lite"/>
    </source>
</evidence>
<feature type="transmembrane region" description="Helical" evidence="2">
    <location>
        <begin position="129"/>
        <end position="148"/>
    </location>
</feature>
<evidence type="ECO:0000256" key="2">
    <source>
        <dbReference type="SAM" id="Phobius"/>
    </source>
</evidence>
<keyword evidence="2" id="KW-0812">Transmembrane</keyword>
<keyword evidence="2" id="KW-0472">Membrane</keyword>
<dbReference type="RefSeq" id="WP_162128822.1">
    <property type="nucleotide sequence ID" value="NZ_JAADZU010000044.1"/>
</dbReference>
<dbReference type="Proteomes" id="UP000466307">
    <property type="component" value="Unassembled WGS sequence"/>
</dbReference>
<protein>
    <submittedName>
        <fullName evidence="3">Uncharacterized protein</fullName>
    </submittedName>
</protein>
<comment type="caution">
    <text evidence="3">The sequence shown here is derived from an EMBL/GenBank/DDBJ whole genome shotgun (WGS) entry which is preliminary data.</text>
</comment>
<reference evidence="3 4" key="1">
    <citation type="submission" date="2020-01" db="EMBL/GenBank/DDBJ databases">
        <title>Investigation of new actinobacteria for the biodesulphurisation of diesel fuel.</title>
        <authorList>
            <person name="Athi Narayanan S.M."/>
        </authorList>
    </citation>
    <scope>NUCLEOTIDE SEQUENCE [LARGE SCALE GENOMIC DNA]</scope>
    <source>
        <strain evidence="3 4">213E</strain>
    </source>
</reference>
<gene>
    <name evidence="3" type="ORF">GYA93_14115</name>
</gene>
<feature type="transmembrane region" description="Helical" evidence="2">
    <location>
        <begin position="178"/>
        <end position="197"/>
    </location>
</feature>
<feature type="compositionally biased region" description="Low complexity" evidence="1">
    <location>
        <begin position="38"/>
        <end position="50"/>
    </location>
</feature>
<evidence type="ECO:0000313" key="4">
    <source>
        <dbReference type="Proteomes" id="UP000466307"/>
    </source>
</evidence>
<keyword evidence="2" id="KW-1133">Transmembrane helix</keyword>
<dbReference type="EMBL" id="JAADZU010000044">
    <property type="protein sequence ID" value="NDK90708.1"/>
    <property type="molecule type" value="Genomic_DNA"/>
</dbReference>
<organism evidence="3 4">
    <name type="scientific">Gordonia desulfuricans</name>
    <dbReference type="NCBI Taxonomy" id="89051"/>
    <lineage>
        <taxon>Bacteria</taxon>
        <taxon>Bacillati</taxon>
        <taxon>Actinomycetota</taxon>
        <taxon>Actinomycetes</taxon>
        <taxon>Mycobacteriales</taxon>
        <taxon>Gordoniaceae</taxon>
        <taxon>Gordonia</taxon>
    </lineage>
</organism>
<feature type="compositionally biased region" description="Low complexity" evidence="1">
    <location>
        <begin position="1"/>
        <end position="30"/>
    </location>
</feature>